<dbReference type="PANTHER" id="PTHR11012:SF58">
    <property type="entry name" value="CHK KINASE-LIKE DOMAIN-CONTAINING PROTEIN"/>
    <property type="match status" value="1"/>
</dbReference>
<organism evidence="2">
    <name type="scientific">Timema shepardi</name>
    <name type="common">Walking stick</name>
    <dbReference type="NCBI Taxonomy" id="629360"/>
    <lineage>
        <taxon>Eukaryota</taxon>
        <taxon>Metazoa</taxon>
        <taxon>Ecdysozoa</taxon>
        <taxon>Arthropoda</taxon>
        <taxon>Hexapoda</taxon>
        <taxon>Insecta</taxon>
        <taxon>Pterygota</taxon>
        <taxon>Neoptera</taxon>
        <taxon>Polyneoptera</taxon>
        <taxon>Phasmatodea</taxon>
        <taxon>Timematodea</taxon>
        <taxon>Timematoidea</taxon>
        <taxon>Timematidae</taxon>
        <taxon>Timema</taxon>
    </lineage>
</organism>
<dbReference type="Gene3D" id="3.90.1200.10">
    <property type="match status" value="1"/>
</dbReference>
<feature type="domain" description="CHK kinase-like" evidence="1">
    <location>
        <begin position="243"/>
        <end position="435"/>
    </location>
</feature>
<dbReference type="AlphaFoldDB" id="A0A7R9FZR7"/>
<accession>A0A7R9FZR7</accession>
<dbReference type="Pfam" id="PF02958">
    <property type="entry name" value="EcKL"/>
    <property type="match status" value="1"/>
</dbReference>
<dbReference type="InterPro" id="IPR004119">
    <property type="entry name" value="EcKL"/>
</dbReference>
<name>A0A7R9FZR7_TIMSH</name>
<dbReference type="EMBL" id="OC001676">
    <property type="protein sequence ID" value="CAD7260424.1"/>
    <property type="molecule type" value="Genomic_DNA"/>
</dbReference>
<dbReference type="PANTHER" id="PTHR11012">
    <property type="entry name" value="PROTEIN KINASE-LIKE DOMAIN-CONTAINING"/>
    <property type="match status" value="1"/>
</dbReference>
<reference evidence="2" key="1">
    <citation type="submission" date="2020-11" db="EMBL/GenBank/DDBJ databases">
        <authorList>
            <person name="Tran Van P."/>
        </authorList>
    </citation>
    <scope>NUCLEOTIDE SEQUENCE</scope>
</reference>
<evidence type="ECO:0000313" key="2">
    <source>
        <dbReference type="EMBL" id="CAD7260424.1"/>
    </source>
</evidence>
<dbReference type="SUPFAM" id="SSF56112">
    <property type="entry name" value="Protein kinase-like (PK-like)"/>
    <property type="match status" value="1"/>
</dbReference>
<dbReference type="InterPro" id="IPR011009">
    <property type="entry name" value="Kinase-like_dom_sf"/>
</dbReference>
<evidence type="ECO:0000259" key="1">
    <source>
        <dbReference type="SMART" id="SM00587"/>
    </source>
</evidence>
<dbReference type="InterPro" id="IPR015897">
    <property type="entry name" value="CHK_kinase-like"/>
</dbReference>
<protein>
    <recommendedName>
        <fullName evidence="1">CHK kinase-like domain-containing protein</fullName>
    </recommendedName>
</protein>
<dbReference type="SMART" id="SM00587">
    <property type="entry name" value="CHK"/>
    <property type="match status" value="1"/>
</dbReference>
<sequence length="503" mass="56294">MRMSESEEESSGGEDWPVTADWLEATLTSYHRREGQMEEAAASVAVAEFSVRPGCEAGESVLSDILAVRVLYRVLPPDGTEDEPRALDLIVKLLPNDPFSRFFVTEAQFDLREIKRTEFNAILAPQTVWPPLRAQRCSCVFNLISVTLRAQSPESRENLSGPSLPRIRTEVSQRLLEAQTTSARPSNIRMTDVTTVVPELEQFQRRLLSADESPLELPIPRCYHAHYAAPGEDAEGSLSESVLVLENLKSRGFRGADFSRGLTLREARAALEAVARLHALSLALKVREGRPLDERYPFLFQTARATDSYQQLVERGLPQLARFLERRPGLEAVLQSIAKLRPSTKELIASLLAPQEPMALITHTDFWCNNLLFRDEGDDERCACAVLDWQMVTYSRPTNDLALLLVSSLPTELRRRCTPDLLDRYWAELTATSTRLGVDVEGDLGYARDQLAEDYRRSQLLALLLCIGSVDVALGNALTEQRLVDVLQDLHQDGVLSPDLLAQ</sequence>
<proteinExistence type="predicted"/>
<gene>
    <name evidence="2" type="ORF">TSIB3V08_LOCUS4606</name>
</gene>